<keyword evidence="4 10" id="KW-0547">Nucleotide-binding</keyword>
<evidence type="ECO:0000313" key="13">
    <source>
        <dbReference type="Proteomes" id="UP000474778"/>
    </source>
</evidence>
<evidence type="ECO:0000256" key="3">
    <source>
        <dbReference type="ARBA" id="ARBA00022722"/>
    </source>
</evidence>
<dbReference type="Pfam" id="PF22679">
    <property type="entry name" value="T1R_D3-like"/>
    <property type="match status" value="1"/>
</dbReference>
<dbReference type="EC" id="3.1.21.3" evidence="10"/>
<dbReference type="InterPro" id="IPR055180">
    <property type="entry name" value="HsdR_RecA-like_helicase_dom_2"/>
</dbReference>
<gene>
    <name evidence="12" type="ORF">GNT65_20225</name>
</gene>
<dbReference type="Gene3D" id="1.20.58.910">
    <property type="match status" value="1"/>
</dbReference>
<dbReference type="CDD" id="cd18800">
    <property type="entry name" value="SF2_C_EcoR124I-like"/>
    <property type="match status" value="1"/>
</dbReference>
<feature type="domain" description="Helicase ATP-binding" evidence="11">
    <location>
        <begin position="263"/>
        <end position="443"/>
    </location>
</feature>
<evidence type="ECO:0000256" key="8">
    <source>
        <dbReference type="ARBA" id="ARBA00022840"/>
    </source>
</evidence>
<sequence>MAYQTEQQLEDNLITQLSTQGFEVVSLPDNAALLANLKKQLEKVNGIELSDTEFTQVLGKLEKGNIFGKAKTLRDQLDVSLDNGESCHLTLLFDASEASSPNRNRFQVAQQITVKGVYTNRYDVTILVNGLPLVQIELKRRGLELKQAFNQVKRYQKHSYHANHALFNYVQLFVITNGVNTQYFANNSELSAKQTFDWADVKNHRIAKLPEFAHAFLQPSHLTAMLSKYIVLNETQKCLMVLRPYQFYAVEAIVKQVQEADEPQEGERYDNGYIWHTTGSGKTLTSFKAAQIITSLSEVDKVVFVVDRKDLDYQTALEFNAFSKGCVDSTDNTKMLFHQLLDKPVKPRKGQKENLKRNTKLVVTTLQKLNNVVTKKRYLEEMAALRDKRVVFIFDECHRSQFGDTHQNITQFFKAAQLFGFTGTPIFAKNAIAKNSIKKTTKDLFGECLHTYVIVDAIRDQNVLKFAIEYVGRYQYRDGSNNNLDIEVEDIDTKELLDSPERLEKITDYIIAHHNRKTHSRDYNAMLCVSGVPELIKYYELFAKKKAEGKHNLRIATIFSYEANEEEEYELGGCELGIDTNEVHEASAKYLNAGQAAKLHSRDKLEGFIGDYNKMFGSSYTTKDSKLFYDYYKNIAKRVKAKEVDILLVVNMFLTGFDAPKLNTLYVDKNLKLHGLIQAFSRTNRLLDETKSHGNIVCFRNLKKAADEAFTLFSNKQPKEEVETPLYNELIADFDKAHTALMAITPTVDDVDTLPDEEAQKLFVLQFRKLLQLKNMLSNFADFDMAETGMDEQTFQDFTSKYADLSRQIRESSIKEKVSVLDDVDFELELLHRDEVNVSYILHLLRELHEEDSDDEKAKKRQVIANLVASDPTLLSKKALIEKFMTEHLDGIPMEGDVEEEFEFFWEKEKRIALETLAKEQQLNQERLMKLVVRYELSDEMPLREDFAEALETKPTILQRRRVLPVISDKFKRFVDTFMSGF</sequence>
<dbReference type="GO" id="GO:0003677">
    <property type="term" value="F:DNA binding"/>
    <property type="evidence" value="ECO:0007669"/>
    <property type="project" value="UniProtKB-KW"/>
</dbReference>
<keyword evidence="3" id="KW-0540">Nuclease</keyword>
<keyword evidence="8 10" id="KW-0067">ATP-binding</keyword>
<dbReference type="Gene3D" id="3.90.1570.50">
    <property type="match status" value="1"/>
</dbReference>
<dbReference type="CDD" id="cd22332">
    <property type="entry name" value="HsdR_N"/>
    <property type="match status" value="1"/>
</dbReference>
<organism evidence="12 13">
    <name type="scientific">Shewanella insulae</name>
    <dbReference type="NCBI Taxonomy" id="2681496"/>
    <lineage>
        <taxon>Bacteria</taxon>
        <taxon>Pseudomonadati</taxon>
        <taxon>Pseudomonadota</taxon>
        <taxon>Gammaproteobacteria</taxon>
        <taxon>Alteromonadales</taxon>
        <taxon>Shewanellaceae</taxon>
        <taxon>Shewanella</taxon>
    </lineage>
</organism>
<dbReference type="InterPro" id="IPR014001">
    <property type="entry name" value="Helicase_ATP-bd"/>
</dbReference>
<protein>
    <recommendedName>
        <fullName evidence="10">Type I restriction enzyme endonuclease subunit</fullName>
        <shortName evidence="10">R protein</shortName>
        <ecNumber evidence="10">3.1.21.3</ecNumber>
    </recommendedName>
</protein>
<dbReference type="SMART" id="SM00487">
    <property type="entry name" value="DEXDc"/>
    <property type="match status" value="1"/>
</dbReference>
<dbReference type="EMBL" id="WRPA01000029">
    <property type="protein sequence ID" value="MXR70988.1"/>
    <property type="molecule type" value="Genomic_DNA"/>
</dbReference>
<keyword evidence="6" id="KW-0255">Endonuclease</keyword>
<dbReference type="CDD" id="cd18030">
    <property type="entry name" value="DEXHc_RE_I_HsdR"/>
    <property type="match status" value="1"/>
</dbReference>
<dbReference type="Pfam" id="PF04313">
    <property type="entry name" value="HSDR_N"/>
    <property type="match status" value="1"/>
</dbReference>
<dbReference type="GO" id="GO:0005524">
    <property type="term" value="F:ATP binding"/>
    <property type="evidence" value="ECO:0007669"/>
    <property type="project" value="UniProtKB-KW"/>
</dbReference>
<reference evidence="12 13" key="1">
    <citation type="submission" date="2019-12" db="EMBL/GenBank/DDBJ databases">
        <title>Shewanella insulae sp. nov., isolated from a tidal flat.</title>
        <authorList>
            <person name="Yoon J.-H."/>
        </authorList>
    </citation>
    <scope>NUCLEOTIDE SEQUENCE [LARGE SCALE GENOMIC DNA]</scope>
    <source>
        <strain evidence="12 13">JBTF-M18</strain>
    </source>
</reference>
<evidence type="ECO:0000256" key="2">
    <source>
        <dbReference type="ARBA" id="ARBA00008598"/>
    </source>
</evidence>
<keyword evidence="7 10" id="KW-0378">Hydrolase</keyword>
<dbReference type="Gene3D" id="3.40.50.300">
    <property type="entry name" value="P-loop containing nucleotide triphosphate hydrolases"/>
    <property type="match status" value="2"/>
</dbReference>
<evidence type="ECO:0000256" key="10">
    <source>
        <dbReference type="RuleBase" id="RU364115"/>
    </source>
</evidence>
<dbReference type="InterPro" id="IPR051268">
    <property type="entry name" value="Type-I_R_enzyme_R_subunit"/>
</dbReference>
<comment type="function">
    <text evidence="10">Subunit R is required for both nuclease and ATPase activities, but not for modification.</text>
</comment>
<dbReference type="PANTHER" id="PTHR30195">
    <property type="entry name" value="TYPE I SITE-SPECIFIC DEOXYRIBONUCLEASE PROTEIN SUBUNIT M AND R"/>
    <property type="match status" value="1"/>
</dbReference>
<dbReference type="Proteomes" id="UP000474778">
    <property type="component" value="Unassembled WGS sequence"/>
</dbReference>
<comment type="catalytic activity">
    <reaction evidence="1 10">
        <text>Endonucleolytic cleavage of DNA to give random double-stranded fragments with terminal 5'-phosphates, ATP is simultaneously hydrolyzed.</text>
        <dbReference type="EC" id="3.1.21.3"/>
    </reaction>
</comment>
<evidence type="ECO:0000256" key="9">
    <source>
        <dbReference type="ARBA" id="ARBA00023125"/>
    </source>
</evidence>
<evidence type="ECO:0000259" key="11">
    <source>
        <dbReference type="PROSITE" id="PS51192"/>
    </source>
</evidence>
<dbReference type="InterPro" id="IPR040980">
    <property type="entry name" value="SWI2_SNF2"/>
</dbReference>
<keyword evidence="13" id="KW-1185">Reference proteome</keyword>
<evidence type="ECO:0000256" key="1">
    <source>
        <dbReference type="ARBA" id="ARBA00000851"/>
    </source>
</evidence>
<evidence type="ECO:0000256" key="4">
    <source>
        <dbReference type="ARBA" id="ARBA00022741"/>
    </source>
</evidence>
<dbReference type="GO" id="GO:0009035">
    <property type="term" value="F:type I site-specific deoxyribonuclease activity"/>
    <property type="evidence" value="ECO:0007669"/>
    <property type="project" value="UniProtKB-EC"/>
</dbReference>
<evidence type="ECO:0000313" key="12">
    <source>
        <dbReference type="EMBL" id="MXR70988.1"/>
    </source>
</evidence>
<comment type="caution">
    <text evidence="12">The sequence shown here is derived from an EMBL/GenBank/DDBJ whole genome shotgun (WGS) entry which is preliminary data.</text>
</comment>
<dbReference type="SUPFAM" id="SSF52540">
    <property type="entry name" value="P-loop containing nucleoside triphosphate hydrolases"/>
    <property type="match status" value="2"/>
</dbReference>
<dbReference type="RefSeq" id="WP_160798955.1">
    <property type="nucleotide sequence ID" value="NZ_WRPA01000029.1"/>
</dbReference>
<accession>A0A6L7I6E5</accession>
<dbReference type="InterPro" id="IPR007409">
    <property type="entry name" value="Restrct_endonuc_type1_HsdR_N"/>
</dbReference>
<dbReference type="AlphaFoldDB" id="A0A6L7I6E5"/>
<dbReference type="InterPro" id="IPR004473">
    <property type="entry name" value="Restrct_endonuc_typeI_HsdR"/>
</dbReference>
<dbReference type="InterPro" id="IPR027417">
    <property type="entry name" value="P-loop_NTPase"/>
</dbReference>
<dbReference type="PROSITE" id="PS51192">
    <property type="entry name" value="HELICASE_ATP_BIND_1"/>
    <property type="match status" value="1"/>
</dbReference>
<dbReference type="InterPro" id="IPR022625">
    <property type="entry name" value="TypeI_RM_Rsu_C"/>
</dbReference>
<evidence type="ECO:0000256" key="5">
    <source>
        <dbReference type="ARBA" id="ARBA00022747"/>
    </source>
</evidence>
<evidence type="ECO:0000256" key="6">
    <source>
        <dbReference type="ARBA" id="ARBA00022759"/>
    </source>
</evidence>
<keyword evidence="5 10" id="KW-0680">Restriction system</keyword>
<dbReference type="Pfam" id="PF18766">
    <property type="entry name" value="SWI2_SNF2"/>
    <property type="match status" value="1"/>
</dbReference>
<comment type="similarity">
    <text evidence="2 10">Belongs to the HsdR family.</text>
</comment>
<name>A0A6L7I6E5_9GAMM</name>
<dbReference type="GO" id="GO:0009307">
    <property type="term" value="P:DNA restriction-modification system"/>
    <property type="evidence" value="ECO:0007669"/>
    <property type="project" value="UniProtKB-KW"/>
</dbReference>
<comment type="subunit">
    <text evidence="10">The type I restriction/modification system is composed of three polypeptides R, M and S.</text>
</comment>
<evidence type="ECO:0000256" key="7">
    <source>
        <dbReference type="ARBA" id="ARBA00022801"/>
    </source>
</evidence>
<proteinExistence type="inferred from homology"/>
<dbReference type="PANTHER" id="PTHR30195:SF16">
    <property type="entry name" value="TYPE I RESTRICTION ENZYME ENDONUCLEASE SUBUNIT"/>
    <property type="match status" value="1"/>
</dbReference>
<dbReference type="NCBIfam" id="TIGR00348">
    <property type="entry name" value="hsdR"/>
    <property type="match status" value="1"/>
</dbReference>
<dbReference type="Pfam" id="PF12008">
    <property type="entry name" value="EcoR124_C"/>
    <property type="match status" value="1"/>
</dbReference>
<keyword evidence="9 10" id="KW-0238">DNA-binding</keyword>